<dbReference type="AlphaFoldDB" id="A0A4Q7URZ8"/>
<dbReference type="SUPFAM" id="SSF53335">
    <property type="entry name" value="S-adenosyl-L-methionine-dependent methyltransferases"/>
    <property type="match status" value="1"/>
</dbReference>
<dbReference type="PANTHER" id="PTHR42912:SF93">
    <property type="entry name" value="N6-ADENOSINE-METHYLTRANSFERASE TMT1A"/>
    <property type="match status" value="1"/>
</dbReference>
<dbReference type="GO" id="GO:0032259">
    <property type="term" value="P:methylation"/>
    <property type="evidence" value="ECO:0007669"/>
    <property type="project" value="UniProtKB-KW"/>
</dbReference>
<comment type="caution">
    <text evidence="3">The sequence shown here is derived from an EMBL/GenBank/DDBJ whole genome shotgun (WGS) entry which is preliminary data.</text>
</comment>
<proteinExistence type="predicted"/>
<dbReference type="InterPro" id="IPR050508">
    <property type="entry name" value="Methyltransf_Superfamily"/>
</dbReference>
<organism evidence="3 4">
    <name type="scientific">Pseudonocardia sediminis</name>
    <dbReference type="NCBI Taxonomy" id="1397368"/>
    <lineage>
        <taxon>Bacteria</taxon>
        <taxon>Bacillati</taxon>
        <taxon>Actinomycetota</taxon>
        <taxon>Actinomycetes</taxon>
        <taxon>Pseudonocardiales</taxon>
        <taxon>Pseudonocardiaceae</taxon>
        <taxon>Pseudonocardia</taxon>
    </lineage>
</organism>
<dbReference type="InterPro" id="IPR029063">
    <property type="entry name" value="SAM-dependent_MTases_sf"/>
</dbReference>
<keyword evidence="3" id="KW-0808">Transferase</keyword>
<evidence type="ECO:0000259" key="2">
    <source>
        <dbReference type="Pfam" id="PF13649"/>
    </source>
</evidence>
<gene>
    <name evidence="3" type="ORF">EV383_0552</name>
</gene>
<dbReference type="Pfam" id="PF13649">
    <property type="entry name" value="Methyltransf_25"/>
    <property type="match status" value="1"/>
</dbReference>
<protein>
    <submittedName>
        <fullName evidence="3">Methyltransferase family protein</fullName>
    </submittedName>
</protein>
<dbReference type="CDD" id="cd02440">
    <property type="entry name" value="AdoMet_MTases"/>
    <property type="match status" value="1"/>
</dbReference>
<dbReference type="OrthoDB" id="9797178at2"/>
<dbReference type="Gene3D" id="3.40.50.150">
    <property type="entry name" value="Vaccinia Virus protein VP39"/>
    <property type="match status" value="1"/>
</dbReference>
<sequence length="275" mass="28667">MPDGAGTTPVRPLASGEIRLPPGRPAGTIGPVTTIEDVFWAAHDGLPREAPGSAATTELLLRLAGPLPAAPRIVDIGCGTGPATLALAEATGGTVDAVDLHEPFLARLRDAADAAGLGDRVRTVPAPMQDLPLPDGGADLVWAEGSAYIMGFDAALRSWRRLLAPGGVLVLTEAEWTTQDPAPGARAFWDEGYPGMRDTAGNVAAASAAGWTVAATYLLPDDDWDGYYGPLAARLDELGRAGTDPALLAEVGREIDVRREHGADYGYTAYVLRPR</sequence>
<feature type="region of interest" description="Disordered" evidence="1">
    <location>
        <begin position="1"/>
        <end position="26"/>
    </location>
</feature>
<feature type="domain" description="Methyltransferase" evidence="2">
    <location>
        <begin position="73"/>
        <end position="167"/>
    </location>
</feature>
<dbReference type="GO" id="GO:0008168">
    <property type="term" value="F:methyltransferase activity"/>
    <property type="evidence" value="ECO:0007669"/>
    <property type="project" value="UniProtKB-KW"/>
</dbReference>
<evidence type="ECO:0000256" key="1">
    <source>
        <dbReference type="SAM" id="MobiDB-lite"/>
    </source>
</evidence>
<reference evidence="3 4" key="1">
    <citation type="submission" date="2019-02" db="EMBL/GenBank/DDBJ databases">
        <title>Sequencing the genomes of 1000 actinobacteria strains.</title>
        <authorList>
            <person name="Klenk H.-P."/>
        </authorList>
    </citation>
    <scope>NUCLEOTIDE SEQUENCE [LARGE SCALE GENOMIC DNA]</scope>
    <source>
        <strain evidence="3 4">DSM 45779</strain>
    </source>
</reference>
<dbReference type="EMBL" id="SHKL01000001">
    <property type="protein sequence ID" value="RZT83734.1"/>
    <property type="molecule type" value="Genomic_DNA"/>
</dbReference>
<accession>A0A4Q7URZ8</accession>
<evidence type="ECO:0000313" key="4">
    <source>
        <dbReference type="Proteomes" id="UP000291591"/>
    </source>
</evidence>
<dbReference type="PANTHER" id="PTHR42912">
    <property type="entry name" value="METHYLTRANSFERASE"/>
    <property type="match status" value="1"/>
</dbReference>
<keyword evidence="3" id="KW-0489">Methyltransferase</keyword>
<evidence type="ECO:0000313" key="3">
    <source>
        <dbReference type="EMBL" id="RZT83734.1"/>
    </source>
</evidence>
<name>A0A4Q7URZ8_PSEST</name>
<dbReference type="InterPro" id="IPR041698">
    <property type="entry name" value="Methyltransf_25"/>
</dbReference>
<keyword evidence="4" id="KW-1185">Reference proteome</keyword>
<dbReference type="Proteomes" id="UP000291591">
    <property type="component" value="Unassembled WGS sequence"/>
</dbReference>